<feature type="domain" description="Beta-Casp" evidence="3">
    <location>
        <begin position="256"/>
        <end position="384"/>
    </location>
</feature>
<evidence type="ECO:0000256" key="1">
    <source>
        <dbReference type="ARBA" id="ARBA00022801"/>
    </source>
</evidence>
<dbReference type="STRING" id="1526571.AT746_09580"/>
<dbReference type="Gene3D" id="3.40.50.10890">
    <property type="match status" value="1"/>
</dbReference>
<reference evidence="4 5" key="1">
    <citation type="submission" date="2015-12" db="EMBL/GenBank/DDBJ databases">
        <title>Complete genome of Lacimicrobium alkaliphilum KCTC 32984.</title>
        <authorList>
            <person name="Kim S.-G."/>
            <person name="Lee Y.-J."/>
        </authorList>
    </citation>
    <scope>NUCLEOTIDE SEQUENCE [LARGE SCALE GENOMIC DNA]</scope>
    <source>
        <strain evidence="4 5">YelD216</strain>
    </source>
</reference>
<accession>A0A0U3B9Y7</accession>
<dbReference type="InterPro" id="IPR011108">
    <property type="entry name" value="RMMBL"/>
</dbReference>
<dbReference type="CDD" id="cd16295">
    <property type="entry name" value="TTHA0252-CPSF-like_MBL-fold"/>
    <property type="match status" value="1"/>
</dbReference>
<keyword evidence="1 4" id="KW-0378">Hydrolase</keyword>
<protein>
    <submittedName>
        <fullName evidence="4">MBL fold metallo-hydrolase</fullName>
    </submittedName>
</protein>
<dbReference type="Pfam" id="PF00753">
    <property type="entry name" value="Lactamase_B"/>
    <property type="match status" value="1"/>
</dbReference>
<dbReference type="InterPro" id="IPR050698">
    <property type="entry name" value="MBL"/>
</dbReference>
<dbReference type="Pfam" id="PF10996">
    <property type="entry name" value="Beta-Casp"/>
    <property type="match status" value="1"/>
</dbReference>
<dbReference type="PANTHER" id="PTHR11203">
    <property type="entry name" value="CLEAVAGE AND POLYADENYLATION SPECIFICITY FACTOR FAMILY MEMBER"/>
    <property type="match status" value="1"/>
</dbReference>
<dbReference type="PANTHER" id="PTHR11203:SF37">
    <property type="entry name" value="INTEGRATOR COMPLEX SUBUNIT 11"/>
    <property type="match status" value="1"/>
</dbReference>
<dbReference type="InterPro" id="IPR022712">
    <property type="entry name" value="Beta_Casp"/>
</dbReference>
<dbReference type="SMART" id="SM01027">
    <property type="entry name" value="Beta-Casp"/>
    <property type="match status" value="1"/>
</dbReference>
<keyword evidence="5" id="KW-1185">Reference proteome</keyword>
<dbReference type="SUPFAM" id="SSF56281">
    <property type="entry name" value="Metallo-hydrolase/oxidoreductase"/>
    <property type="match status" value="1"/>
</dbReference>
<proteinExistence type="predicted"/>
<dbReference type="GO" id="GO:0016787">
    <property type="term" value="F:hydrolase activity"/>
    <property type="evidence" value="ECO:0007669"/>
    <property type="project" value="UniProtKB-KW"/>
</dbReference>
<dbReference type="Gene3D" id="3.60.15.10">
    <property type="entry name" value="Ribonuclease Z/Hydroxyacylglutathione hydrolase-like"/>
    <property type="match status" value="1"/>
</dbReference>
<dbReference type="InterPro" id="IPR036866">
    <property type="entry name" value="RibonucZ/Hydroxyglut_hydro"/>
</dbReference>
<dbReference type="KEGG" id="lal:AT746_09580"/>
<dbReference type="Pfam" id="PF07521">
    <property type="entry name" value="RMMBL"/>
    <property type="match status" value="1"/>
</dbReference>
<gene>
    <name evidence="4" type="ORF">AT746_09580</name>
</gene>
<feature type="domain" description="Metallo-beta-lactamase" evidence="2">
    <location>
        <begin position="14"/>
        <end position="244"/>
    </location>
</feature>
<dbReference type="OrthoDB" id="9803916at2"/>
<evidence type="ECO:0000313" key="5">
    <source>
        <dbReference type="Proteomes" id="UP000068447"/>
    </source>
</evidence>
<dbReference type="Proteomes" id="UP000068447">
    <property type="component" value="Chromosome"/>
</dbReference>
<dbReference type="GO" id="GO:0004521">
    <property type="term" value="F:RNA endonuclease activity"/>
    <property type="evidence" value="ECO:0007669"/>
    <property type="project" value="TreeGrafter"/>
</dbReference>
<dbReference type="SMART" id="SM00849">
    <property type="entry name" value="Lactamase_B"/>
    <property type="match status" value="1"/>
</dbReference>
<sequence length="468" mass="52336">MATVTFLGAAQEVTGSCHLLESDCFGQLLLDCGMHQGGDLISRLEEEHFQFNPAGIDAVILSHGHLDHCGMLPKLVHQGFTGPIYCTSATADLLVVMLKDAAGLYERDLERENLKRKRQGKPERKPEYTMQDVERVLDLCEGLDYCETRSICSGNANLCLHDAGHILGSSIVELTFTERGKQKTLVFSGDLGKRDAVLMNDPSSPKKADLVLMESTYGDREHRTEEDTLAQLEQILKDTWNRGGNVMIPSFAVGRTQELLFHLGCLRQQNKLDNWQIFLDSPMAIDVTRIYEKWLELLSDEDTQHLDKDHKAPLEDFLPNLFLSVTPEDSMAINKMKSGAIIIAGSGMCTGGRIRHHFKQRIWNPNNTLIFVGFQARGTLGRILVDGARHIKLFGEQYVVKAQIETLGGFSAHAGQSGLVRWISHFKPVPQVVLVHGEPKAQQALADRLYKELQMNVEIPARNHSLVF</sequence>
<evidence type="ECO:0000259" key="3">
    <source>
        <dbReference type="SMART" id="SM01027"/>
    </source>
</evidence>
<name>A0A0U3B9Y7_9ALTE</name>
<organism evidence="4 5">
    <name type="scientific">Lacimicrobium alkaliphilum</name>
    <dbReference type="NCBI Taxonomy" id="1526571"/>
    <lineage>
        <taxon>Bacteria</taxon>
        <taxon>Pseudomonadati</taxon>
        <taxon>Pseudomonadota</taxon>
        <taxon>Gammaproteobacteria</taxon>
        <taxon>Alteromonadales</taxon>
        <taxon>Alteromonadaceae</taxon>
        <taxon>Lacimicrobium</taxon>
    </lineage>
</organism>
<dbReference type="InterPro" id="IPR001279">
    <property type="entry name" value="Metallo-B-lactamas"/>
</dbReference>
<dbReference type="RefSeq" id="WP_062479712.1">
    <property type="nucleotide sequence ID" value="NZ_CP013650.1"/>
</dbReference>
<dbReference type="AlphaFoldDB" id="A0A0U3B9Y7"/>
<dbReference type="EMBL" id="CP013650">
    <property type="protein sequence ID" value="ALS98485.1"/>
    <property type="molecule type" value="Genomic_DNA"/>
</dbReference>
<evidence type="ECO:0000313" key="4">
    <source>
        <dbReference type="EMBL" id="ALS98485.1"/>
    </source>
</evidence>
<evidence type="ECO:0000259" key="2">
    <source>
        <dbReference type="SMART" id="SM00849"/>
    </source>
</evidence>